<gene>
    <name evidence="3" type="ORF">F6X53_04570</name>
</gene>
<dbReference type="GO" id="GO:0071949">
    <property type="term" value="F:FAD binding"/>
    <property type="evidence" value="ECO:0007669"/>
    <property type="project" value="InterPro"/>
</dbReference>
<dbReference type="InterPro" id="IPR050631">
    <property type="entry name" value="PheA/TfdB_FAD_monoxygenase"/>
</dbReference>
<reference evidence="3 4" key="1">
    <citation type="submission" date="2019-09" db="EMBL/GenBank/DDBJ databases">
        <title>YIM 48816 draft genome.</title>
        <authorList>
            <person name="Jiang L."/>
        </authorList>
    </citation>
    <scope>NUCLEOTIDE SEQUENCE [LARGE SCALE GENOMIC DNA]</scope>
    <source>
        <strain evidence="3 4">YIM 48816</strain>
    </source>
</reference>
<dbReference type="SUPFAM" id="SSF51905">
    <property type="entry name" value="FAD/NAD(P)-binding domain"/>
    <property type="match status" value="1"/>
</dbReference>
<dbReference type="RefSeq" id="WP_150997652.1">
    <property type="nucleotide sequence ID" value="NZ_BPQY01000429.1"/>
</dbReference>
<name>A0A6L3T6Y5_9HYPH</name>
<dbReference type="Pfam" id="PF01494">
    <property type="entry name" value="FAD_binding_3"/>
    <property type="match status" value="1"/>
</dbReference>
<dbReference type="OrthoDB" id="7907296at2"/>
<evidence type="ECO:0000313" key="3">
    <source>
        <dbReference type="EMBL" id="KAB1080956.1"/>
    </source>
</evidence>
<accession>A0A6L3T6Y5</accession>
<dbReference type="AlphaFoldDB" id="A0A6L3T6Y5"/>
<dbReference type="PRINTS" id="PR00420">
    <property type="entry name" value="RNGMNOXGNASE"/>
</dbReference>
<sequence length="400" mass="43843">MSEARRDGAAGEQGATIVADVAIIGAGLAGTSTAIVLAKAGLRVLLIDAQAVYPSEFRGEKFGLDHMAVLERLGLGPVVRPLLTPMDESRIYRYGRLVSKARLREYGFSYGPLINGLRAALPAQATFLRGRVAEITTGPDLQRIALTDGTLAQARLVVLATGLGDAVRRHAGLRRVETSKGHSLSLGFNMARPRSEFPFDTLTYYGYKPADRMAYLTLFPIDGAMRGNLFVYRQAAEPWTRAFRQAPQPILRDLAPDIVTVCDDFRIDGPVDIRQIDLTVTQDHRRDGIVLVGDAFCTTCPAPGVGFRRVITDVDRLCSVHLPRWFETPGMGADKIASFYQDRVKQGVDGASIASSFYARGMVTGTGLLWDARRVRNAVVRRTLSRIAQPFQQNHDPGRT</sequence>
<organism evidence="3 4">
    <name type="scientific">Methylobacterium soli</name>
    <dbReference type="NCBI Taxonomy" id="553447"/>
    <lineage>
        <taxon>Bacteria</taxon>
        <taxon>Pseudomonadati</taxon>
        <taxon>Pseudomonadota</taxon>
        <taxon>Alphaproteobacteria</taxon>
        <taxon>Hyphomicrobiales</taxon>
        <taxon>Methylobacteriaceae</taxon>
        <taxon>Methylobacterium</taxon>
    </lineage>
</organism>
<dbReference type="GO" id="GO:0004497">
    <property type="term" value="F:monooxygenase activity"/>
    <property type="evidence" value="ECO:0007669"/>
    <property type="project" value="UniProtKB-KW"/>
</dbReference>
<dbReference type="Proteomes" id="UP000474159">
    <property type="component" value="Unassembled WGS sequence"/>
</dbReference>
<evidence type="ECO:0000256" key="1">
    <source>
        <dbReference type="ARBA" id="ARBA00023002"/>
    </source>
</evidence>
<dbReference type="PANTHER" id="PTHR43476">
    <property type="entry name" value="3-(3-HYDROXY-PHENYL)PROPIONATE/3-HYDROXYCINNAMIC ACID HYDROXYLASE"/>
    <property type="match status" value="1"/>
</dbReference>
<protein>
    <submittedName>
        <fullName evidence="3">FAD-dependent monooxygenase</fullName>
    </submittedName>
</protein>
<dbReference type="InterPro" id="IPR036188">
    <property type="entry name" value="FAD/NAD-bd_sf"/>
</dbReference>
<evidence type="ECO:0000313" key="4">
    <source>
        <dbReference type="Proteomes" id="UP000474159"/>
    </source>
</evidence>
<feature type="domain" description="FAD-binding" evidence="2">
    <location>
        <begin position="19"/>
        <end position="85"/>
    </location>
</feature>
<keyword evidence="3" id="KW-0503">Monooxygenase</keyword>
<dbReference type="Gene3D" id="3.50.50.60">
    <property type="entry name" value="FAD/NAD(P)-binding domain"/>
    <property type="match status" value="1"/>
</dbReference>
<keyword evidence="1" id="KW-0560">Oxidoreductase</keyword>
<dbReference type="PANTHER" id="PTHR43476:SF5">
    <property type="entry name" value="FAD-DEPENDENT MONOOXYGENASE"/>
    <property type="match status" value="1"/>
</dbReference>
<dbReference type="InterPro" id="IPR002938">
    <property type="entry name" value="FAD-bd"/>
</dbReference>
<keyword evidence="4" id="KW-1185">Reference proteome</keyword>
<dbReference type="EMBL" id="VZZK01000003">
    <property type="protein sequence ID" value="KAB1080956.1"/>
    <property type="molecule type" value="Genomic_DNA"/>
</dbReference>
<proteinExistence type="predicted"/>
<evidence type="ECO:0000259" key="2">
    <source>
        <dbReference type="Pfam" id="PF01494"/>
    </source>
</evidence>
<comment type="caution">
    <text evidence="3">The sequence shown here is derived from an EMBL/GenBank/DDBJ whole genome shotgun (WGS) entry which is preliminary data.</text>
</comment>